<sequence length="51" mass="5889">MIRWSRKLPKTTCHPMYGSSLLLGSLMPSIMTCLFSLIDVLPFYPKKVEEE</sequence>
<dbReference type="EMBL" id="WOCE01000002">
    <property type="protein sequence ID" value="KAE9618421.1"/>
    <property type="molecule type" value="Genomic_DNA"/>
</dbReference>
<comment type="caution">
    <text evidence="2">The sequence shown here is derived from an EMBL/GenBank/DDBJ whole genome shotgun (WGS) entry which is preliminary data.</text>
</comment>
<protein>
    <submittedName>
        <fullName evidence="2">Uncharacterized protein</fullName>
    </submittedName>
</protein>
<keyword evidence="3" id="KW-1185">Reference proteome</keyword>
<evidence type="ECO:0000313" key="3">
    <source>
        <dbReference type="Proteomes" id="UP000447434"/>
    </source>
</evidence>
<name>A0A6A4QWB5_LUPAL</name>
<keyword evidence="1" id="KW-0812">Transmembrane</keyword>
<accession>A0A6A4QWB5</accession>
<proteinExistence type="predicted"/>
<reference evidence="3" key="1">
    <citation type="journal article" date="2020" name="Nat. Commun.">
        <title>Genome sequence of the cluster root forming white lupin.</title>
        <authorList>
            <person name="Hufnagel B."/>
            <person name="Marques A."/>
            <person name="Soriano A."/>
            <person name="Marques L."/>
            <person name="Divol F."/>
            <person name="Doumas P."/>
            <person name="Sallet E."/>
            <person name="Mancinotti D."/>
            <person name="Carrere S."/>
            <person name="Marande W."/>
            <person name="Arribat S."/>
            <person name="Keller J."/>
            <person name="Huneau C."/>
            <person name="Blein T."/>
            <person name="Aime D."/>
            <person name="Laguerre M."/>
            <person name="Taylor J."/>
            <person name="Schubert V."/>
            <person name="Nelson M."/>
            <person name="Geu-Flores F."/>
            <person name="Crespi M."/>
            <person name="Gallardo-Guerrero K."/>
            <person name="Delaux P.-M."/>
            <person name="Salse J."/>
            <person name="Berges H."/>
            <person name="Guyot R."/>
            <person name="Gouzy J."/>
            <person name="Peret B."/>
        </authorList>
    </citation>
    <scope>NUCLEOTIDE SEQUENCE [LARGE SCALE GENOMIC DNA]</scope>
    <source>
        <strain evidence="3">cv. Amiga</strain>
    </source>
</reference>
<evidence type="ECO:0000313" key="2">
    <source>
        <dbReference type="EMBL" id="KAE9618421.1"/>
    </source>
</evidence>
<keyword evidence="1" id="KW-0472">Membrane</keyword>
<gene>
    <name evidence="2" type="ORF">Lalb_Chr02g0142581</name>
</gene>
<dbReference type="Proteomes" id="UP000447434">
    <property type="component" value="Chromosome 2"/>
</dbReference>
<feature type="transmembrane region" description="Helical" evidence="1">
    <location>
        <begin position="21"/>
        <end position="44"/>
    </location>
</feature>
<dbReference type="AlphaFoldDB" id="A0A6A4QWB5"/>
<evidence type="ECO:0000256" key="1">
    <source>
        <dbReference type="SAM" id="Phobius"/>
    </source>
</evidence>
<keyword evidence="1" id="KW-1133">Transmembrane helix</keyword>
<organism evidence="2 3">
    <name type="scientific">Lupinus albus</name>
    <name type="common">White lupine</name>
    <name type="synonym">Lupinus termis</name>
    <dbReference type="NCBI Taxonomy" id="3870"/>
    <lineage>
        <taxon>Eukaryota</taxon>
        <taxon>Viridiplantae</taxon>
        <taxon>Streptophyta</taxon>
        <taxon>Embryophyta</taxon>
        <taxon>Tracheophyta</taxon>
        <taxon>Spermatophyta</taxon>
        <taxon>Magnoliopsida</taxon>
        <taxon>eudicotyledons</taxon>
        <taxon>Gunneridae</taxon>
        <taxon>Pentapetalae</taxon>
        <taxon>rosids</taxon>
        <taxon>fabids</taxon>
        <taxon>Fabales</taxon>
        <taxon>Fabaceae</taxon>
        <taxon>Papilionoideae</taxon>
        <taxon>50 kb inversion clade</taxon>
        <taxon>genistoids sensu lato</taxon>
        <taxon>core genistoids</taxon>
        <taxon>Genisteae</taxon>
        <taxon>Lupinus</taxon>
    </lineage>
</organism>